<organism evidence="2 3">
    <name type="scientific">Ascoidea rubescens DSM 1968</name>
    <dbReference type="NCBI Taxonomy" id="1344418"/>
    <lineage>
        <taxon>Eukaryota</taxon>
        <taxon>Fungi</taxon>
        <taxon>Dikarya</taxon>
        <taxon>Ascomycota</taxon>
        <taxon>Saccharomycotina</taxon>
        <taxon>Saccharomycetes</taxon>
        <taxon>Ascoideaceae</taxon>
        <taxon>Ascoidea</taxon>
    </lineage>
</organism>
<keyword evidence="3" id="KW-1185">Reference proteome</keyword>
<proteinExistence type="predicted"/>
<name>A0A1D2VGY0_9ASCO</name>
<sequence length="312" mass="35799">MLGPESADTAGVRKAAVAINATLVTKGFLDLSSFNSRLLFVSTDFLFDRSAELQLQLLNNDKNVMNVIHDLISQIDYYKKKISTLKSSSNSFINKHKISKSGFNSAANYAPYSIELNNNSLFDYDYDHNLILKQNRKLSNDIINLNSKLSQSKTQIDNLNSNLNNLKNLNQNLIQNFNLILNKNKKTSNDANNFNQLILNKFTNKNINHTNNITDINTNKENFVQLTKFNALEKDKSLKNLNKILDSVKSENAQLYSFLSSLYNYLQNYSISKLFSKSQLDYDNNQQSLFTNIHQVRFSFQNLFNNTFNTYS</sequence>
<evidence type="ECO:0000313" key="3">
    <source>
        <dbReference type="Proteomes" id="UP000095038"/>
    </source>
</evidence>
<dbReference type="RefSeq" id="XP_020047225.1">
    <property type="nucleotide sequence ID" value="XM_020189299.1"/>
</dbReference>
<dbReference type="GeneID" id="30962935"/>
<feature type="coiled-coil region" evidence="1">
    <location>
        <begin position="135"/>
        <end position="183"/>
    </location>
</feature>
<reference evidence="3" key="1">
    <citation type="submission" date="2016-05" db="EMBL/GenBank/DDBJ databases">
        <title>Comparative genomics of biotechnologically important yeasts.</title>
        <authorList>
            <consortium name="DOE Joint Genome Institute"/>
            <person name="Riley R."/>
            <person name="Haridas S."/>
            <person name="Wolfe K.H."/>
            <person name="Lopes M.R."/>
            <person name="Hittinger C.T."/>
            <person name="Goker M."/>
            <person name="Salamov A."/>
            <person name="Wisecaver J."/>
            <person name="Long T.M."/>
            <person name="Aerts A.L."/>
            <person name="Barry K."/>
            <person name="Choi C."/>
            <person name="Clum A."/>
            <person name="Coughlan A.Y."/>
            <person name="Deshpande S."/>
            <person name="Douglass A.P."/>
            <person name="Hanson S.J."/>
            <person name="Klenk H.-P."/>
            <person name="Labutti K."/>
            <person name="Lapidus A."/>
            <person name="Lindquist E."/>
            <person name="Lipzen A."/>
            <person name="Meier-Kolthoff J.P."/>
            <person name="Ohm R.A."/>
            <person name="Otillar R.P."/>
            <person name="Pangilinan J."/>
            <person name="Peng Y."/>
            <person name="Rokas A."/>
            <person name="Rosa C.A."/>
            <person name="Scheuner C."/>
            <person name="Sibirny A.A."/>
            <person name="Slot J.C."/>
            <person name="Stielow J.B."/>
            <person name="Sun H."/>
            <person name="Kurtzman C.P."/>
            <person name="Blackwell M."/>
            <person name="Grigoriev I.V."/>
            <person name="Jeffries T.W."/>
        </authorList>
    </citation>
    <scope>NUCLEOTIDE SEQUENCE [LARGE SCALE GENOMIC DNA]</scope>
    <source>
        <strain evidence="3">DSM 1968</strain>
    </source>
</reference>
<accession>A0A1D2VGY0</accession>
<dbReference type="AlphaFoldDB" id="A0A1D2VGY0"/>
<evidence type="ECO:0000256" key="1">
    <source>
        <dbReference type="SAM" id="Coils"/>
    </source>
</evidence>
<dbReference type="EMBL" id="KV454481">
    <property type="protein sequence ID" value="ODV60918.1"/>
    <property type="molecule type" value="Genomic_DNA"/>
</dbReference>
<protein>
    <submittedName>
        <fullName evidence="2">Uncharacterized protein</fullName>
    </submittedName>
</protein>
<keyword evidence="1" id="KW-0175">Coiled coil</keyword>
<dbReference type="OrthoDB" id="312015at2759"/>
<dbReference type="InParanoid" id="A0A1D2VGY0"/>
<dbReference type="Proteomes" id="UP000095038">
    <property type="component" value="Unassembled WGS sequence"/>
</dbReference>
<gene>
    <name evidence="2" type="ORF">ASCRUDRAFT_152571</name>
</gene>
<evidence type="ECO:0000313" key="2">
    <source>
        <dbReference type="EMBL" id="ODV60918.1"/>
    </source>
</evidence>